<organism evidence="1 2">
    <name type="scientific">Vibrio rumoiensis</name>
    <dbReference type="NCBI Taxonomy" id="76258"/>
    <lineage>
        <taxon>Bacteria</taxon>
        <taxon>Pseudomonadati</taxon>
        <taxon>Pseudomonadota</taxon>
        <taxon>Gammaproteobacteria</taxon>
        <taxon>Vibrionales</taxon>
        <taxon>Vibrionaceae</taxon>
        <taxon>Vibrio</taxon>
    </lineage>
</organism>
<gene>
    <name evidence="1" type="ORF">ACGRQ9_17485</name>
</gene>
<accession>A0ABW7IZZ3</accession>
<dbReference type="EMBL" id="JBIHSN010000003">
    <property type="protein sequence ID" value="MFH0267241.1"/>
    <property type="molecule type" value="Genomic_DNA"/>
</dbReference>
<keyword evidence="2" id="KW-1185">Reference proteome</keyword>
<dbReference type="Proteomes" id="UP001607151">
    <property type="component" value="Unassembled WGS sequence"/>
</dbReference>
<proteinExistence type="predicted"/>
<dbReference type="RefSeq" id="WP_394608755.1">
    <property type="nucleotide sequence ID" value="NZ_JBIHSN010000003.1"/>
</dbReference>
<comment type="caution">
    <text evidence="1">The sequence shown here is derived from an EMBL/GenBank/DDBJ whole genome shotgun (WGS) entry which is preliminary data.</text>
</comment>
<evidence type="ECO:0000313" key="1">
    <source>
        <dbReference type="EMBL" id="MFH0267241.1"/>
    </source>
</evidence>
<evidence type="ECO:0000313" key="2">
    <source>
        <dbReference type="Proteomes" id="UP001607151"/>
    </source>
</evidence>
<protein>
    <recommendedName>
        <fullName evidence="3">Phage tail protein</fullName>
    </recommendedName>
</protein>
<sequence>MKVEAQAGELVLDFLFKQTGQDDDLLTASFYELNPHVRGDFFLQTTLVTVPVPVATDDVKKVTKAWG</sequence>
<reference evidence="1 2" key="1">
    <citation type="submission" date="2024-10" db="EMBL/GenBank/DDBJ databases">
        <authorList>
            <person name="Yibar A."/>
            <person name="Saticioglu I.B."/>
            <person name="Duman M."/>
            <person name="Ajmi N."/>
            <person name="Gurler F."/>
            <person name="Ay H."/>
            <person name="Onuk E."/>
            <person name="Guler S."/>
            <person name="Romalde J.L."/>
        </authorList>
    </citation>
    <scope>NUCLEOTIDE SEQUENCE [LARGE SCALE GENOMIC DNA]</scope>
    <source>
        <strain evidence="1 2">14-MA-B</strain>
    </source>
</reference>
<evidence type="ECO:0008006" key="3">
    <source>
        <dbReference type="Google" id="ProtNLM"/>
    </source>
</evidence>
<name>A0ABW7IZZ3_9VIBR</name>